<sequence>MAHTNTQSQRRQRLPVSSSDAGVSNHGGDDHSGLPCSIPLAFLTINSVSTIYRASVNGDTPMVVFIVFVYLAYLLLDYCLTELNRSPPTDRGPRRAVLKLVAWIFTTSIGFGFAYHFSQLTGACMAVAFHALAAATSGVVFYTYFYCDSEDHGRRKWCRFEKINVEFEFSGVRKANADTKGAGNLYTAAENV</sequence>
<evidence type="ECO:0000256" key="1">
    <source>
        <dbReference type="SAM" id="MobiDB-lite"/>
    </source>
</evidence>
<organism evidence="3 4">
    <name type="scientific">Eucalyptus grandis</name>
    <name type="common">Flooded gum</name>
    <dbReference type="NCBI Taxonomy" id="71139"/>
    <lineage>
        <taxon>Eukaryota</taxon>
        <taxon>Viridiplantae</taxon>
        <taxon>Streptophyta</taxon>
        <taxon>Embryophyta</taxon>
        <taxon>Tracheophyta</taxon>
        <taxon>Spermatophyta</taxon>
        <taxon>Magnoliopsida</taxon>
        <taxon>eudicotyledons</taxon>
        <taxon>Gunneridae</taxon>
        <taxon>Pentapetalae</taxon>
        <taxon>rosids</taxon>
        <taxon>malvids</taxon>
        <taxon>Myrtales</taxon>
        <taxon>Myrtaceae</taxon>
        <taxon>Myrtoideae</taxon>
        <taxon>Eucalypteae</taxon>
        <taxon>Eucalyptus</taxon>
    </lineage>
</organism>
<protein>
    <submittedName>
        <fullName evidence="3">Uncharacterized protein</fullName>
    </submittedName>
</protein>
<keyword evidence="2" id="KW-0472">Membrane</keyword>
<feature type="transmembrane region" description="Helical" evidence="2">
    <location>
        <begin position="96"/>
        <end position="115"/>
    </location>
</feature>
<dbReference type="Pfam" id="PF20100">
    <property type="entry name" value="DUF6490"/>
    <property type="match status" value="1"/>
</dbReference>
<feature type="transmembrane region" description="Helical" evidence="2">
    <location>
        <begin position="127"/>
        <end position="147"/>
    </location>
</feature>
<evidence type="ECO:0000313" key="3">
    <source>
        <dbReference type="EMBL" id="KAK2631550.1"/>
    </source>
</evidence>
<evidence type="ECO:0000313" key="4">
    <source>
        <dbReference type="Proteomes" id="UP000030711"/>
    </source>
</evidence>
<reference evidence="3 4" key="1">
    <citation type="journal article" date="2014" name="Nature">
        <title>The genome of Eucalyptus grandis.</title>
        <authorList>
            <person name="Myburg A.A."/>
            <person name="Grattapaglia D."/>
            <person name="Tuskan G.A."/>
            <person name="Hellsten U."/>
            <person name="Hayes R.D."/>
            <person name="Grimwood J."/>
            <person name="Jenkins J."/>
            <person name="Lindquist E."/>
            <person name="Tice H."/>
            <person name="Bauer D."/>
            <person name="Goodstein D.M."/>
            <person name="Dubchak I."/>
            <person name="Poliakov A."/>
            <person name="Mizrachi E."/>
            <person name="Kullan A.R."/>
            <person name="Hussey S.G."/>
            <person name="Pinard D."/>
            <person name="van der Merwe K."/>
            <person name="Singh P."/>
            <person name="van Jaarsveld I."/>
            <person name="Silva-Junior O.B."/>
            <person name="Togawa R.C."/>
            <person name="Pappas M.R."/>
            <person name="Faria D.A."/>
            <person name="Sansaloni C.P."/>
            <person name="Petroli C.D."/>
            <person name="Yang X."/>
            <person name="Ranjan P."/>
            <person name="Tschaplinski T.J."/>
            <person name="Ye C.Y."/>
            <person name="Li T."/>
            <person name="Sterck L."/>
            <person name="Vanneste K."/>
            <person name="Murat F."/>
            <person name="Soler M."/>
            <person name="Clemente H.S."/>
            <person name="Saidi N."/>
            <person name="Cassan-Wang H."/>
            <person name="Dunand C."/>
            <person name="Hefer C.A."/>
            <person name="Bornberg-Bauer E."/>
            <person name="Kersting A.R."/>
            <person name="Vining K."/>
            <person name="Amarasinghe V."/>
            <person name="Ranik M."/>
            <person name="Naithani S."/>
            <person name="Elser J."/>
            <person name="Boyd A.E."/>
            <person name="Liston A."/>
            <person name="Spatafora J.W."/>
            <person name="Dharmwardhana P."/>
            <person name="Raja R."/>
            <person name="Sullivan C."/>
            <person name="Romanel E."/>
            <person name="Alves-Ferreira M."/>
            <person name="Kulheim C."/>
            <person name="Foley W."/>
            <person name="Carocha V."/>
            <person name="Paiva J."/>
            <person name="Kudrna D."/>
            <person name="Brommonschenkel S.H."/>
            <person name="Pasquali G."/>
            <person name="Byrne M."/>
            <person name="Rigault P."/>
            <person name="Tibbits J."/>
            <person name="Spokevicius A."/>
            <person name="Jones R.C."/>
            <person name="Steane D.A."/>
            <person name="Vaillancourt R.E."/>
            <person name="Potts B.M."/>
            <person name="Joubert F."/>
            <person name="Barry K."/>
            <person name="Pappas G.J."/>
            <person name="Strauss S.H."/>
            <person name="Jaiswal P."/>
            <person name="Grima-Pettenati J."/>
            <person name="Salse J."/>
            <person name="Van de Peer Y."/>
            <person name="Rokhsar D.S."/>
            <person name="Schmutz J."/>
        </authorList>
    </citation>
    <scope>NUCLEOTIDE SEQUENCE [LARGE SCALE GENOMIC DNA]</scope>
    <source>
        <strain evidence="4">cv. BRASUZ1</strain>
        <tissue evidence="3">Leaf extractions</tissue>
    </source>
</reference>
<dbReference type="AlphaFoldDB" id="A0AAD9T8L4"/>
<accession>A0AAD9T8L4</accession>
<keyword evidence="2" id="KW-1133">Transmembrane helix</keyword>
<comment type="caution">
    <text evidence="3">The sequence shown here is derived from an EMBL/GenBank/DDBJ whole genome shotgun (WGS) entry which is preliminary data.</text>
</comment>
<proteinExistence type="predicted"/>
<evidence type="ECO:0000256" key="2">
    <source>
        <dbReference type="SAM" id="Phobius"/>
    </source>
</evidence>
<dbReference type="Proteomes" id="UP000030711">
    <property type="component" value="Unassembled WGS sequence"/>
</dbReference>
<dbReference type="PANTHER" id="PTHR46610">
    <property type="entry name" value="OS05G0181300 PROTEIN"/>
    <property type="match status" value="1"/>
</dbReference>
<dbReference type="PANTHER" id="PTHR46610:SF20">
    <property type="entry name" value="OS05G0181300 PROTEIN"/>
    <property type="match status" value="1"/>
</dbReference>
<dbReference type="InterPro" id="IPR045501">
    <property type="entry name" value="DUF6490"/>
</dbReference>
<keyword evidence="2" id="KW-0812">Transmembrane</keyword>
<feature type="compositionally biased region" description="Polar residues" evidence="1">
    <location>
        <begin position="1"/>
        <end position="22"/>
    </location>
</feature>
<feature type="region of interest" description="Disordered" evidence="1">
    <location>
        <begin position="1"/>
        <end position="30"/>
    </location>
</feature>
<keyword evidence="4" id="KW-1185">Reference proteome</keyword>
<name>A0AAD9T8L4_EUCGR</name>
<feature type="transmembrane region" description="Helical" evidence="2">
    <location>
        <begin position="62"/>
        <end position="84"/>
    </location>
</feature>
<gene>
    <name evidence="3" type="ORF">EUGRSUZ_L02760</name>
</gene>
<dbReference type="EMBL" id="MU849553">
    <property type="protein sequence ID" value="KAK2631550.1"/>
    <property type="molecule type" value="Genomic_DNA"/>
</dbReference>